<keyword evidence="2" id="KW-0540">Nuclease</keyword>
<dbReference type="InterPro" id="IPR036691">
    <property type="entry name" value="Endo/exonu/phosph_ase_sf"/>
</dbReference>
<keyword evidence="3" id="KW-1185">Reference proteome</keyword>
<keyword evidence="2" id="KW-0378">Hydrolase</keyword>
<dbReference type="STRING" id="282197.SAMN04488517_102633"/>
<dbReference type="GO" id="GO:0004527">
    <property type="term" value="F:exonuclease activity"/>
    <property type="evidence" value="ECO:0007669"/>
    <property type="project" value="UniProtKB-KW"/>
</dbReference>
<sequence length="337" mass="37352">MTFRLVTWNVEWFDRLFRDDGTPDATDDWSARYGVTKARQLDAVAHVLRHVDADAVLVVEAPDDSPSRSTRVALETFAEDRGLRVSRAMIGFANDTRQELALMFDPARVTPRHAPGEADDAPRFDRMFGFDLDSDLRAEHLVWSKPPVELDLVTPIGPLHLIGVHAKSKSAHGASDPQDALRLNILNRRKQLAQCVWLRRRVDQHLAQGRSLIVAGDFNDGPGLDAFETLFGRSGVEIVLGSGGNALFDPSARPPRIGAALPSTARFWDNGNRRYLNALLDFAMVSPDLRPRATWRILHPFDDAEATGDAVLRQALLDASDHFPVILDLAPTDPTFG</sequence>
<name>A0A0M6XT64_9RHOB</name>
<accession>A0A0M6XT64</accession>
<dbReference type="Pfam" id="PF03372">
    <property type="entry name" value="Exo_endo_phos"/>
    <property type="match status" value="1"/>
</dbReference>
<evidence type="ECO:0000313" key="3">
    <source>
        <dbReference type="Proteomes" id="UP000048908"/>
    </source>
</evidence>
<evidence type="ECO:0000313" key="2">
    <source>
        <dbReference type="EMBL" id="CTQ33797.1"/>
    </source>
</evidence>
<reference evidence="2 3" key="1">
    <citation type="submission" date="2015-07" db="EMBL/GenBank/DDBJ databases">
        <authorList>
            <person name="Noorani M."/>
        </authorList>
    </citation>
    <scope>NUCLEOTIDE SEQUENCE [LARGE SCALE GENOMIC DNA]</scope>
    <source>
        <strain evidence="2 3">CECT 5088</strain>
    </source>
</reference>
<dbReference type="Proteomes" id="UP000048908">
    <property type="component" value="Unassembled WGS sequence"/>
</dbReference>
<dbReference type="RefSeq" id="WP_055683164.1">
    <property type="nucleotide sequence ID" value="NZ_CXPG01000020.1"/>
</dbReference>
<dbReference type="AlphaFoldDB" id="A0A0M6XT64"/>
<evidence type="ECO:0000259" key="1">
    <source>
        <dbReference type="Pfam" id="PF03372"/>
    </source>
</evidence>
<feature type="domain" description="Endonuclease/exonuclease/phosphatase" evidence="1">
    <location>
        <begin position="6"/>
        <end position="322"/>
    </location>
</feature>
<dbReference type="SUPFAM" id="SSF56219">
    <property type="entry name" value="DNase I-like"/>
    <property type="match status" value="1"/>
</dbReference>
<proteinExistence type="predicted"/>
<dbReference type="InterPro" id="IPR005135">
    <property type="entry name" value="Endo/exonuclease/phosphatase"/>
</dbReference>
<dbReference type="Gene3D" id="3.60.10.10">
    <property type="entry name" value="Endonuclease/exonuclease/phosphatase"/>
    <property type="match status" value="1"/>
</dbReference>
<keyword evidence="2" id="KW-0255">Endonuclease</keyword>
<gene>
    <name evidence="2" type="ORF">JAN5088_02583</name>
</gene>
<keyword evidence="2" id="KW-0269">Exonuclease</keyword>
<dbReference type="OrthoDB" id="6199360at2"/>
<organism evidence="2 3">
    <name type="scientific">Jannaschia rubra</name>
    <dbReference type="NCBI Taxonomy" id="282197"/>
    <lineage>
        <taxon>Bacteria</taxon>
        <taxon>Pseudomonadati</taxon>
        <taxon>Pseudomonadota</taxon>
        <taxon>Alphaproteobacteria</taxon>
        <taxon>Rhodobacterales</taxon>
        <taxon>Roseobacteraceae</taxon>
        <taxon>Jannaschia</taxon>
    </lineage>
</organism>
<dbReference type="EMBL" id="CXPG01000020">
    <property type="protein sequence ID" value="CTQ33797.1"/>
    <property type="molecule type" value="Genomic_DNA"/>
</dbReference>
<dbReference type="GO" id="GO:0004519">
    <property type="term" value="F:endonuclease activity"/>
    <property type="evidence" value="ECO:0007669"/>
    <property type="project" value="UniProtKB-KW"/>
</dbReference>
<protein>
    <submittedName>
        <fullName evidence="2">Endonuclease/Exonuclease/phosphatase family protein</fullName>
    </submittedName>
</protein>